<dbReference type="AlphaFoldDB" id="A0AAV4M6G7"/>
<sequence>KLKFDYYEALVLGIKKPDFYKPNPILQSWISSAKSQSVNSPILLPEMNDVSNYEDYSTLGCCRGQSHSLIRFLTNRLLLRVLFIYFISADEDVERAGLAKRTKFRNLGFEDCHYARLLTISVSL</sequence>
<comment type="caution">
    <text evidence="1">The sequence shown here is derived from an EMBL/GenBank/DDBJ whole genome shotgun (WGS) entry which is preliminary data.</text>
</comment>
<name>A0AAV4M6G7_9ARAC</name>
<proteinExistence type="predicted"/>
<keyword evidence="2" id="KW-1185">Reference proteome</keyword>
<dbReference type="EMBL" id="BPLQ01000147">
    <property type="protein sequence ID" value="GIX68026.1"/>
    <property type="molecule type" value="Genomic_DNA"/>
</dbReference>
<feature type="non-terminal residue" evidence="1">
    <location>
        <position position="1"/>
    </location>
</feature>
<gene>
    <name evidence="1" type="ORF">CDAR_93111</name>
</gene>
<evidence type="ECO:0000313" key="1">
    <source>
        <dbReference type="EMBL" id="GIX68026.1"/>
    </source>
</evidence>
<reference evidence="1 2" key="1">
    <citation type="submission" date="2021-06" db="EMBL/GenBank/DDBJ databases">
        <title>Caerostris darwini draft genome.</title>
        <authorList>
            <person name="Kono N."/>
            <person name="Arakawa K."/>
        </authorList>
    </citation>
    <scope>NUCLEOTIDE SEQUENCE [LARGE SCALE GENOMIC DNA]</scope>
</reference>
<dbReference type="Proteomes" id="UP001054837">
    <property type="component" value="Unassembled WGS sequence"/>
</dbReference>
<protein>
    <submittedName>
        <fullName evidence="1">Uncharacterized protein</fullName>
    </submittedName>
</protein>
<evidence type="ECO:0000313" key="2">
    <source>
        <dbReference type="Proteomes" id="UP001054837"/>
    </source>
</evidence>
<organism evidence="1 2">
    <name type="scientific">Caerostris darwini</name>
    <dbReference type="NCBI Taxonomy" id="1538125"/>
    <lineage>
        <taxon>Eukaryota</taxon>
        <taxon>Metazoa</taxon>
        <taxon>Ecdysozoa</taxon>
        <taxon>Arthropoda</taxon>
        <taxon>Chelicerata</taxon>
        <taxon>Arachnida</taxon>
        <taxon>Araneae</taxon>
        <taxon>Araneomorphae</taxon>
        <taxon>Entelegynae</taxon>
        <taxon>Araneoidea</taxon>
        <taxon>Araneidae</taxon>
        <taxon>Caerostris</taxon>
    </lineage>
</organism>
<accession>A0AAV4M6G7</accession>